<dbReference type="EMBL" id="NMUF01000014">
    <property type="protein sequence ID" value="RFA98668.1"/>
    <property type="molecule type" value="Genomic_DNA"/>
</dbReference>
<evidence type="ECO:0000313" key="2">
    <source>
        <dbReference type="EMBL" id="RFA98668.1"/>
    </source>
</evidence>
<dbReference type="Proteomes" id="UP000257123">
    <property type="component" value="Unassembled WGS sequence"/>
</dbReference>
<dbReference type="EMBL" id="NMUE01000035">
    <property type="protein sequence ID" value="RFA94553.1"/>
    <property type="molecule type" value="Genomic_DNA"/>
</dbReference>
<dbReference type="RefSeq" id="WP_116421616.1">
    <property type="nucleotide sequence ID" value="NZ_NMUE01000035.1"/>
</dbReference>
<name>A0A371R4D9_9CREN</name>
<gene>
    <name evidence="1" type="ORF">CGL51_09945</name>
    <name evidence="2" type="ORF">CGL52_06535</name>
</gene>
<dbReference type="Proteomes" id="UP000256877">
    <property type="component" value="Unassembled WGS sequence"/>
</dbReference>
<dbReference type="AlphaFoldDB" id="A0A371R4D9"/>
<evidence type="ECO:0000313" key="1">
    <source>
        <dbReference type="EMBL" id="RFA94553.1"/>
    </source>
</evidence>
<protein>
    <submittedName>
        <fullName evidence="2">Formate dehydrogenase</fullName>
    </submittedName>
</protein>
<dbReference type="SUPFAM" id="SSF144020">
    <property type="entry name" value="FdhE-like"/>
    <property type="match status" value="1"/>
</dbReference>
<sequence>MDLDRAICGEDKECLEEIKELPSFLEYVDRLARSFDIEAIDTKPLIKGIDLETAKASARRYVPEGFVDYFIRRALFFKYGGGEWRGLCSICGDPATLVVLKKVDTGIYQGYATEARCVCGSAWSYKPWKCPKCGVEGREHFDVYLLDDVKILKCKGCGHLFGEVEDPAVSIQLIHVKIQLLLSKLG</sequence>
<organism evidence="2 3">
    <name type="scientific">Pyrobaculum aerophilum</name>
    <dbReference type="NCBI Taxonomy" id="13773"/>
    <lineage>
        <taxon>Archaea</taxon>
        <taxon>Thermoproteota</taxon>
        <taxon>Thermoprotei</taxon>
        <taxon>Thermoproteales</taxon>
        <taxon>Thermoproteaceae</taxon>
        <taxon>Pyrobaculum</taxon>
    </lineage>
</organism>
<accession>A0A371R4D9</accession>
<reference evidence="3 4" key="1">
    <citation type="submission" date="2017-07" db="EMBL/GenBank/DDBJ databases">
        <title>Draft genome sequence of aerobic hyperthermophilic archaea, Pyrobaculum aerophilum YKB31 and YKB32.</title>
        <authorList>
            <person name="Mochizuki T."/>
            <person name="Berliner A.J."/>
            <person name="Yoshida-Takashima Y."/>
            <person name="Takaki Y."/>
            <person name="Nunoura T."/>
            <person name="Takai K."/>
        </authorList>
    </citation>
    <scope>NUCLEOTIDE SEQUENCE [LARGE SCALE GENOMIC DNA]</scope>
    <source>
        <strain evidence="1 4">YKB31</strain>
        <strain evidence="2 3">YKB32</strain>
    </source>
</reference>
<dbReference type="OrthoDB" id="9573at2157"/>
<comment type="caution">
    <text evidence="2">The sequence shown here is derived from an EMBL/GenBank/DDBJ whole genome shotgun (WGS) entry which is preliminary data.</text>
</comment>
<dbReference type="InterPro" id="IPR024064">
    <property type="entry name" value="FdhE-like_sf"/>
</dbReference>
<evidence type="ECO:0000313" key="3">
    <source>
        <dbReference type="Proteomes" id="UP000256877"/>
    </source>
</evidence>
<proteinExistence type="predicted"/>
<evidence type="ECO:0000313" key="4">
    <source>
        <dbReference type="Proteomes" id="UP000257123"/>
    </source>
</evidence>
<dbReference type="Gene3D" id="3.90.1670.10">
    <property type="entry name" value="FdhE-like domain"/>
    <property type="match status" value="1"/>
</dbReference>